<keyword evidence="4 10" id="KW-0418">Kinase</keyword>
<evidence type="ECO:0000259" key="9">
    <source>
        <dbReference type="PROSITE" id="PS50011"/>
    </source>
</evidence>
<evidence type="ECO:0000256" key="5">
    <source>
        <dbReference type="ARBA" id="ARBA00022840"/>
    </source>
</evidence>
<reference evidence="10 11" key="1">
    <citation type="journal article" date="1998" name="Science">
        <title>Genome sequence of the nematode C. elegans: a platform for investigating biology.</title>
        <authorList>
            <consortium name="The C. elegans sequencing consortium"/>
            <person name="Sulson J.E."/>
            <person name="Waterston R."/>
        </authorList>
    </citation>
    <scope>NUCLEOTIDE SEQUENCE [LARGE SCALE GENOMIC DNA]</scope>
    <source>
        <strain evidence="10 11">Bristol N2</strain>
    </source>
</reference>
<dbReference type="AlphaFoldDB" id="Q9BHM0"/>
<dbReference type="SMART" id="SM00220">
    <property type="entry name" value="S_TKc"/>
    <property type="match status" value="1"/>
</dbReference>
<evidence type="ECO:0000313" key="12">
    <source>
        <dbReference type="WormBase" id="Y111B2A.1"/>
    </source>
</evidence>
<dbReference type="GeneID" id="190948"/>
<evidence type="ECO:0000256" key="8">
    <source>
        <dbReference type="RuleBase" id="RU000304"/>
    </source>
</evidence>
<accession>Q9BHM0</accession>
<evidence type="ECO:0000256" key="7">
    <source>
        <dbReference type="PROSITE-ProRule" id="PRU10141"/>
    </source>
</evidence>
<dbReference type="RefSeq" id="NP_499631.2">
    <property type="nucleotide sequence ID" value="NM_067230.2"/>
</dbReference>
<dbReference type="HOGENOM" id="CLU_049954_1_0_1"/>
<dbReference type="WormBase" id="Y111B2A.1">
    <property type="protein sequence ID" value="CE34107"/>
    <property type="gene ID" value="WBGene00013727"/>
</dbReference>
<dbReference type="PROSITE" id="PS50011">
    <property type="entry name" value="PROTEIN_KINASE_DOM"/>
    <property type="match status" value="1"/>
</dbReference>
<organism evidence="10 11">
    <name type="scientific">Caenorhabditis elegans</name>
    <dbReference type="NCBI Taxonomy" id="6239"/>
    <lineage>
        <taxon>Eukaryota</taxon>
        <taxon>Metazoa</taxon>
        <taxon>Ecdysozoa</taxon>
        <taxon>Nematoda</taxon>
        <taxon>Chromadorea</taxon>
        <taxon>Rhabditida</taxon>
        <taxon>Rhabditina</taxon>
        <taxon>Rhabditomorpha</taxon>
        <taxon>Rhabditoidea</taxon>
        <taxon>Rhabditidae</taxon>
        <taxon>Peloderinae</taxon>
        <taxon>Caenorhabditis</taxon>
    </lineage>
</organism>
<evidence type="ECO:0000256" key="1">
    <source>
        <dbReference type="ARBA" id="ARBA00022527"/>
    </source>
</evidence>
<dbReference type="PANTHER" id="PTHR45646">
    <property type="entry name" value="SERINE/THREONINE-PROTEIN KINASE DOA-RELATED"/>
    <property type="match status" value="1"/>
</dbReference>
<dbReference type="GO" id="GO:0005634">
    <property type="term" value="C:nucleus"/>
    <property type="evidence" value="ECO:0000318"/>
    <property type="project" value="GO_Central"/>
</dbReference>
<evidence type="ECO:0000256" key="4">
    <source>
        <dbReference type="ARBA" id="ARBA00022777"/>
    </source>
</evidence>
<dbReference type="IntAct" id="Q9BHM0">
    <property type="interactions" value="1"/>
</dbReference>
<feature type="binding site" evidence="7">
    <location>
        <position position="79"/>
    </location>
    <ligand>
        <name>ATP</name>
        <dbReference type="ChEBI" id="CHEBI:30616"/>
    </ligand>
</feature>
<dbReference type="Gene3D" id="1.10.510.10">
    <property type="entry name" value="Transferase(Phosphotransferase) domain 1"/>
    <property type="match status" value="1"/>
</dbReference>
<dbReference type="KEGG" id="cel:CELE_Y111B2A.1"/>
<dbReference type="InterPro" id="IPR000719">
    <property type="entry name" value="Prot_kinase_dom"/>
</dbReference>
<dbReference type="GO" id="GO:0005524">
    <property type="term" value="F:ATP binding"/>
    <property type="evidence" value="ECO:0007669"/>
    <property type="project" value="UniProtKB-UniRule"/>
</dbReference>
<dbReference type="STRING" id="6239.Y111B2A.1.1"/>
<keyword evidence="2" id="KW-0808">Transferase</keyword>
<proteinExistence type="inferred from homology"/>
<keyword evidence="3 7" id="KW-0547">Nucleotide-binding</keyword>
<evidence type="ECO:0000313" key="10">
    <source>
        <dbReference type="EMBL" id="CAC35832.2"/>
    </source>
</evidence>
<dbReference type="InterPro" id="IPR011009">
    <property type="entry name" value="Kinase-like_dom_sf"/>
</dbReference>
<dbReference type="Bgee" id="WBGene00013727">
    <property type="expression patterns" value="Expressed in germ line (C elegans) and 3 other cell types or tissues"/>
</dbReference>
<dbReference type="GO" id="GO:0004674">
    <property type="term" value="F:protein serine/threonine kinase activity"/>
    <property type="evidence" value="ECO:0000318"/>
    <property type="project" value="GO_Central"/>
</dbReference>
<sequence>MKRASTCLQHHSLPAKKAYSSCGEKLEFRRFVDFHGTTDKSFRTNWGTDLENVSVLGEGVFGTVFEVADAEKKKKFALKLFKAGHTQFGCEDWVRESEIMKSVAAAHHPNLIKLVKSGKMASVPEGYLRIAILMELRGKSLFSVMDSTKSEVPNKEISFPIATIREIGAQILSAMKKLEKMEIVHLDLKPENICFTSTCTFTTEIRKDVCYISPSEELNVCIIDFGNARKSNQEDLKSSEVVQTQNYRAPEIFMGLPFSTRSDVWSFGCILSELYTGELLFYGNDEHDTEQLQFELMQLILQQAPSYLMMRKAAENKKKMICIDGNVYMKKRAKSSFDPPLPLYKQRRRNDRAAIPLFELLERILIFDPTRRLTFSEISSETFFK</sequence>
<dbReference type="InterPro" id="IPR017441">
    <property type="entry name" value="Protein_kinase_ATP_BS"/>
</dbReference>
<dbReference type="AGR" id="WB:WBGene00013727"/>
<evidence type="ECO:0000313" key="11">
    <source>
        <dbReference type="Proteomes" id="UP000001940"/>
    </source>
</evidence>
<evidence type="ECO:0000256" key="3">
    <source>
        <dbReference type="ARBA" id="ARBA00022741"/>
    </source>
</evidence>
<dbReference type="FunCoup" id="Q9BHM0">
    <property type="interactions" value="1576"/>
</dbReference>
<evidence type="ECO:0000256" key="6">
    <source>
        <dbReference type="ARBA" id="ARBA00037966"/>
    </source>
</evidence>
<dbReference type="OMA" id="FEMMQRV"/>
<dbReference type="InterPro" id="IPR008271">
    <property type="entry name" value="Ser/Thr_kinase_AS"/>
</dbReference>
<dbReference type="Proteomes" id="UP000001940">
    <property type="component" value="Chromosome III"/>
</dbReference>
<dbReference type="InParanoid" id="Q9BHM0"/>
<dbReference type="UCSC" id="Y111B2A.1">
    <property type="organism name" value="c. elegans"/>
</dbReference>
<dbReference type="SMR" id="Q9BHM0"/>
<dbReference type="CTD" id="190948"/>
<dbReference type="OrthoDB" id="5810704at2759"/>
<dbReference type="PANTHER" id="PTHR45646:SF8">
    <property type="entry name" value="PROTEIN KINASE DOMAIN-CONTAINING PROTEIN"/>
    <property type="match status" value="1"/>
</dbReference>
<dbReference type="PROSITE" id="PS00107">
    <property type="entry name" value="PROTEIN_KINASE_ATP"/>
    <property type="match status" value="1"/>
</dbReference>
<keyword evidence="5 7" id="KW-0067">ATP-binding</keyword>
<dbReference type="EMBL" id="BX284603">
    <property type="protein sequence ID" value="CAC35832.2"/>
    <property type="molecule type" value="Genomic_DNA"/>
</dbReference>
<dbReference type="GO" id="GO:0043484">
    <property type="term" value="P:regulation of RNA splicing"/>
    <property type="evidence" value="ECO:0000318"/>
    <property type="project" value="GO_Central"/>
</dbReference>
<gene>
    <name evidence="10" type="ORF">CELE_Y111B2A.1</name>
    <name evidence="10 12" type="ORF">Y111B2A.1</name>
</gene>
<keyword evidence="11" id="KW-1185">Reference proteome</keyword>
<evidence type="ECO:0000256" key="2">
    <source>
        <dbReference type="ARBA" id="ARBA00022679"/>
    </source>
</evidence>
<dbReference type="PhylomeDB" id="Q9BHM0"/>
<dbReference type="PROSITE" id="PS00108">
    <property type="entry name" value="PROTEIN_KINASE_ST"/>
    <property type="match status" value="1"/>
</dbReference>
<dbReference type="Pfam" id="PF00069">
    <property type="entry name" value="Pkinase"/>
    <property type="match status" value="1"/>
</dbReference>
<dbReference type="InterPro" id="IPR051175">
    <property type="entry name" value="CLK_kinases"/>
</dbReference>
<name>Q9BHM0_CAEEL</name>
<keyword evidence="1 8" id="KW-0723">Serine/threonine-protein kinase</keyword>
<protein>
    <submittedName>
        <fullName evidence="10">Protein kinase domain-containing protein</fullName>
    </submittedName>
</protein>
<dbReference type="SUPFAM" id="SSF56112">
    <property type="entry name" value="Protein kinase-like (PK-like)"/>
    <property type="match status" value="1"/>
</dbReference>
<comment type="similarity">
    <text evidence="6">Belongs to the protein kinase superfamily. CMGC Ser/Thr protein kinase family. Lammer subfamily.</text>
</comment>
<dbReference type="eggNOG" id="KOG0671">
    <property type="taxonomic scope" value="Eukaryota"/>
</dbReference>
<dbReference type="PaxDb" id="6239-Y111B2A.1"/>
<dbReference type="Gene3D" id="3.30.200.20">
    <property type="entry name" value="Phosphorylase Kinase, domain 1"/>
    <property type="match status" value="1"/>
</dbReference>
<feature type="domain" description="Protein kinase" evidence="9">
    <location>
        <begin position="50"/>
        <end position="384"/>
    </location>
</feature>